<organism evidence="1 2">
    <name type="scientific">Thalictrum thalictroides</name>
    <name type="common">Rue-anemone</name>
    <name type="synonym">Anemone thalictroides</name>
    <dbReference type="NCBI Taxonomy" id="46969"/>
    <lineage>
        <taxon>Eukaryota</taxon>
        <taxon>Viridiplantae</taxon>
        <taxon>Streptophyta</taxon>
        <taxon>Embryophyta</taxon>
        <taxon>Tracheophyta</taxon>
        <taxon>Spermatophyta</taxon>
        <taxon>Magnoliopsida</taxon>
        <taxon>Ranunculales</taxon>
        <taxon>Ranunculaceae</taxon>
        <taxon>Thalictroideae</taxon>
        <taxon>Thalictrum</taxon>
    </lineage>
</organism>
<evidence type="ECO:0000313" key="2">
    <source>
        <dbReference type="Proteomes" id="UP000554482"/>
    </source>
</evidence>
<dbReference type="Proteomes" id="UP000554482">
    <property type="component" value="Unassembled WGS sequence"/>
</dbReference>
<evidence type="ECO:0000313" key="1">
    <source>
        <dbReference type="EMBL" id="KAF5205258.1"/>
    </source>
</evidence>
<keyword evidence="2" id="KW-1185">Reference proteome</keyword>
<gene>
    <name evidence="1" type="ORF">FRX31_005157</name>
</gene>
<reference evidence="1 2" key="1">
    <citation type="submission" date="2020-06" db="EMBL/GenBank/DDBJ databases">
        <title>Transcriptomic and genomic resources for Thalictrum thalictroides and T. hernandezii: Facilitating candidate gene discovery in an emerging model plant lineage.</title>
        <authorList>
            <person name="Arias T."/>
            <person name="Riano-Pachon D.M."/>
            <person name="Di Stilio V.S."/>
        </authorList>
    </citation>
    <scope>NUCLEOTIDE SEQUENCE [LARGE SCALE GENOMIC DNA]</scope>
    <source>
        <strain evidence="2">cv. WT478/WT964</strain>
        <tissue evidence="1">Leaves</tissue>
    </source>
</reference>
<proteinExistence type="predicted"/>
<dbReference type="AlphaFoldDB" id="A0A7J6X8N0"/>
<dbReference type="EMBL" id="JABWDY010004324">
    <property type="protein sequence ID" value="KAF5205258.1"/>
    <property type="molecule type" value="Genomic_DNA"/>
</dbReference>
<comment type="caution">
    <text evidence="1">The sequence shown here is derived from an EMBL/GenBank/DDBJ whole genome shotgun (WGS) entry which is preliminary data.</text>
</comment>
<protein>
    <submittedName>
        <fullName evidence="1">Uncharacterized protein</fullName>
    </submittedName>
</protein>
<accession>A0A7J6X8N0</accession>
<name>A0A7J6X8N0_THATH</name>
<sequence length="102" mass="11564">MVPEQQHLDIESIYSFGAEDITACYSSIFSEPKKYWEDFSHCRAECLQEKRLRLFVAATNQVDTTDPLADSISQFSSLRIYVEAYSATSASQYCLCVCVLSL</sequence>